<name>A0ABT5FM14_9ACTN</name>
<keyword evidence="2" id="KW-0812">Transmembrane</keyword>
<evidence type="ECO:0008006" key="5">
    <source>
        <dbReference type="Google" id="ProtNLM"/>
    </source>
</evidence>
<dbReference type="EMBL" id="JAQOSK010000001">
    <property type="protein sequence ID" value="MDC2953507.1"/>
    <property type="molecule type" value="Genomic_DNA"/>
</dbReference>
<comment type="caution">
    <text evidence="3">The sequence shown here is derived from an EMBL/GenBank/DDBJ whole genome shotgun (WGS) entry which is preliminary data.</text>
</comment>
<dbReference type="RefSeq" id="WP_272174042.1">
    <property type="nucleotide sequence ID" value="NZ_JAQOSK010000001.1"/>
</dbReference>
<evidence type="ECO:0000313" key="3">
    <source>
        <dbReference type="EMBL" id="MDC2953507.1"/>
    </source>
</evidence>
<proteinExistence type="predicted"/>
<feature type="compositionally biased region" description="Low complexity" evidence="1">
    <location>
        <begin position="113"/>
        <end position="129"/>
    </location>
</feature>
<keyword evidence="2" id="KW-1133">Transmembrane helix</keyword>
<evidence type="ECO:0000256" key="1">
    <source>
        <dbReference type="SAM" id="MobiDB-lite"/>
    </source>
</evidence>
<feature type="region of interest" description="Disordered" evidence="1">
    <location>
        <begin position="113"/>
        <end position="132"/>
    </location>
</feature>
<organism evidence="3 4">
    <name type="scientific">Streptomyces gilvifuscus</name>
    <dbReference type="NCBI Taxonomy" id="1550617"/>
    <lineage>
        <taxon>Bacteria</taxon>
        <taxon>Bacillati</taxon>
        <taxon>Actinomycetota</taxon>
        <taxon>Actinomycetes</taxon>
        <taxon>Kitasatosporales</taxon>
        <taxon>Streptomycetaceae</taxon>
        <taxon>Streptomyces</taxon>
    </lineage>
</organism>
<gene>
    <name evidence="3" type="ORF">PO587_03455</name>
</gene>
<keyword evidence="2" id="KW-0472">Membrane</keyword>
<keyword evidence="4" id="KW-1185">Reference proteome</keyword>
<sequence length="242" mass="25417">MTAEHETHGTADGTDALMAAITGERPPDGADAAFLAEHRRAEADVALLREQLGLIGDALTAEPRPRRQPAAVRAPRDRHRVRRFAFAGLAVAAVTGVLSGMVWLLGQAGGGMSADSDSASGAKSADSAAPRTPFSSPGYLACAGLVAEGEVTRVEQVPGKAEQERITLRVTRSYKPEKGKRELSLLVDEEAVGKGLHKGDRVLVAVPRRAATPDYVLVGEKEIARERPGLLSALPESAGLTC</sequence>
<feature type="transmembrane region" description="Helical" evidence="2">
    <location>
        <begin position="84"/>
        <end position="106"/>
    </location>
</feature>
<protein>
    <recommendedName>
        <fullName evidence="5">DUF5667 domain-containing protein</fullName>
    </recommendedName>
</protein>
<accession>A0ABT5FM14</accession>
<evidence type="ECO:0000313" key="4">
    <source>
        <dbReference type="Proteomes" id="UP001221328"/>
    </source>
</evidence>
<reference evidence="3 4" key="1">
    <citation type="journal article" date="2015" name="Int. J. Syst. Evol. Microbiol.">
        <title>Streptomyces gilvifuscus sp. nov., an actinomycete that produces antibacterial compounds isolated from soil.</title>
        <authorList>
            <person name="Nguyen T.M."/>
            <person name="Kim J."/>
        </authorList>
    </citation>
    <scope>NUCLEOTIDE SEQUENCE [LARGE SCALE GENOMIC DNA]</scope>
    <source>
        <strain evidence="3 4">T113</strain>
    </source>
</reference>
<dbReference type="Proteomes" id="UP001221328">
    <property type="component" value="Unassembled WGS sequence"/>
</dbReference>
<evidence type="ECO:0000256" key="2">
    <source>
        <dbReference type="SAM" id="Phobius"/>
    </source>
</evidence>